<name>A0A9Q7A5A9_9BACT</name>
<evidence type="ECO:0000313" key="2">
    <source>
        <dbReference type="Proteomes" id="UP000671879"/>
    </source>
</evidence>
<dbReference type="CDD" id="cd02518">
    <property type="entry name" value="GT2_SpsF"/>
    <property type="match status" value="1"/>
</dbReference>
<dbReference type="EMBL" id="CP072943">
    <property type="protein sequence ID" value="QTX31471.1"/>
    <property type="molecule type" value="Genomic_DNA"/>
</dbReference>
<dbReference type="InterPro" id="IPR029044">
    <property type="entry name" value="Nucleotide-diphossugar_trans"/>
</dbReference>
<gene>
    <name evidence="1" type="ORF">KAR29_08825</name>
</gene>
<dbReference type="GO" id="GO:0005829">
    <property type="term" value="C:cytosol"/>
    <property type="evidence" value="ECO:0007669"/>
    <property type="project" value="TreeGrafter"/>
</dbReference>
<dbReference type="SUPFAM" id="SSF53448">
    <property type="entry name" value="Nucleotide-diphospho-sugar transferases"/>
    <property type="match status" value="1"/>
</dbReference>
<dbReference type="PANTHER" id="PTHR42866">
    <property type="entry name" value="3-DEOXY-MANNO-OCTULOSONATE CYTIDYLYLTRANSFERASE"/>
    <property type="match status" value="1"/>
</dbReference>
<dbReference type="RefSeq" id="WP_274372636.1">
    <property type="nucleotide sequence ID" value="NZ_CP072943.1"/>
</dbReference>
<accession>A0A9Q7A5A9</accession>
<dbReference type="KEGG" id="aram:KAR29_08825"/>
<dbReference type="InterPro" id="IPR003329">
    <property type="entry name" value="Cytidylyl_trans"/>
</dbReference>
<proteinExistence type="predicted"/>
<evidence type="ECO:0000313" key="1">
    <source>
        <dbReference type="EMBL" id="QTX31471.1"/>
    </source>
</evidence>
<dbReference type="Pfam" id="PF02348">
    <property type="entry name" value="CTP_transf_3"/>
    <property type="match status" value="1"/>
</dbReference>
<keyword evidence="2" id="KW-1185">Reference proteome</keyword>
<dbReference type="Gene3D" id="3.90.550.10">
    <property type="entry name" value="Spore Coat Polysaccharide Biosynthesis Protein SpsA, Chain A"/>
    <property type="match status" value="1"/>
</dbReference>
<dbReference type="PANTHER" id="PTHR42866:SF1">
    <property type="entry name" value="SPORE COAT POLYSACCHARIDE BIOSYNTHESIS PROTEIN SPSF"/>
    <property type="match status" value="1"/>
</dbReference>
<dbReference type="Proteomes" id="UP000671879">
    <property type="component" value="Chromosome"/>
</dbReference>
<protein>
    <submittedName>
        <fullName evidence="1">Glycosyltransferase family protein</fullName>
    </submittedName>
</protein>
<organism evidence="1 2">
    <name type="scientific">Aminithiophilus ramosus</name>
    <dbReference type="NCBI Taxonomy" id="3029084"/>
    <lineage>
        <taxon>Bacteria</taxon>
        <taxon>Thermotogati</taxon>
        <taxon>Synergistota</taxon>
        <taxon>Synergistia</taxon>
        <taxon>Synergistales</taxon>
        <taxon>Aminithiophilaceae</taxon>
        <taxon>Aminithiophilus</taxon>
    </lineage>
</organism>
<reference evidence="2" key="1">
    <citation type="submission" date="2021-04" db="EMBL/GenBank/DDBJ databases">
        <title>A novel Synergistetes isolate from a pyrite-forming mixed culture.</title>
        <authorList>
            <person name="Bunk B."/>
            <person name="Sproer C."/>
            <person name="Spring S."/>
            <person name="Pester M."/>
        </authorList>
    </citation>
    <scope>NUCLEOTIDE SEQUENCE [LARGE SCALE GENOMIC DNA]</scope>
    <source>
        <strain evidence="2">J.5.4.2-T.3.5.2</strain>
    </source>
</reference>
<dbReference type="AlphaFoldDB" id="A0A9Q7A5A9"/>
<sequence length="238" mass="26834">MKTVFITQARSGSTRLPGKVLKVVEGKTLLEWFMERARRTSCDCLCVATTTNGADDGLAALASSFDGVHVTRGSEEDVLARYVQAARETEADVVVRVTSDCPFFDWRLVDLCLFALGENDSEAVRTAFGAYPLGLDVEVYSREALERAGREAREPQEREHVGPYLFRSHPERFRLVWLRPGEKDPLWPDCRLTLDYAEDFELVRRLYTSVGPLAEAEAYRRFLLGHPEAAALNLHLSH</sequence>